<dbReference type="GO" id="GO:0016020">
    <property type="term" value="C:membrane"/>
    <property type="evidence" value="ECO:0007669"/>
    <property type="project" value="UniProtKB-SubCell"/>
</dbReference>
<feature type="transmembrane region" description="Helical" evidence="8">
    <location>
        <begin position="141"/>
        <end position="162"/>
    </location>
</feature>
<evidence type="ECO:0000313" key="9">
    <source>
        <dbReference type="EMBL" id="MBB3152181.1"/>
    </source>
</evidence>
<evidence type="ECO:0000256" key="4">
    <source>
        <dbReference type="ARBA" id="ARBA00022544"/>
    </source>
</evidence>
<keyword evidence="7 8" id="KW-0472">Membrane</keyword>
<proteinExistence type="inferred from homology"/>
<comment type="similarity">
    <text evidence="2">Belongs to the amino acid-polyamine-organocation (APC) superfamily. Spore germination protein (SGP) (TC 2.A.3.9) family.</text>
</comment>
<evidence type="ECO:0000256" key="6">
    <source>
        <dbReference type="ARBA" id="ARBA00022989"/>
    </source>
</evidence>
<sequence>MQQIGKNQLSILIIIFLIGSTPLFELGIKAKQDAWLAMSAAAVAGLLLTFMYVRIQKRAPEAELAELYTMHFGRWIGGFIGGLHALWFAYESMRNVRDVGELTMMALLTFTPKWIVMLLIISAAAYTVSKGLEVFVRVVQLLFPIVALSYAFLILLLFIARLPKLMQLLPILENGIGPVMKSAFPDLLSFPFGQMVIFFVFWKHVSEKKVIGRVSYWAYIGVSIFLILMNVLVLCVLGPELAALSALPLLEVVQMIRLANILERLDVIVTLLLFIGLYVKMTALYMAAVFTLKAVTGIAYRFCVLPVGLVIYASSFLETNNTYHLWIGLDITLKIVPLFQIVLPLLMLVVGLRKKYKSAG</sequence>
<feature type="transmembrane region" description="Helical" evidence="8">
    <location>
        <begin position="267"/>
        <end position="291"/>
    </location>
</feature>
<keyword evidence="4" id="KW-0309">Germination</keyword>
<evidence type="ECO:0000256" key="3">
    <source>
        <dbReference type="ARBA" id="ARBA00022448"/>
    </source>
</evidence>
<organism evidence="9 10">
    <name type="scientific">Paenibacillus endophyticus</name>
    <dbReference type="NCBI Taxonomy" id="1294268"/>
    <lineage>
        <taxon>Bacteria</taxon>
        <taxon>Bacillati</taxon>
        <taxon>Bacillota</taxon>
        <taxon>Bacilli</taxon>
        <taxon>Bacillales</taxon>
        <taxon>Paenibacillaceae</taxon>
        <taxon>Paenibacillus</taxon>
    </lineage>
</organism>
<keyword evidence="10" id="KW-1185">Reference proteome</keyword>
<dbReference type="NCBIfam" id="TIGR00912">
    <property type="entry name" value="2A0309"/>
    <property type="match status" value="1"/>
</dbReference>
<feature type="transmembrane region" description="Helical" evidence="8">
    <location>
        <begin position="110"/>
        <end position="129"/>
    </location>
</feature>
<feature type="transmembrane region" description="Helical" evidence="8">
    <location>
        <begin position="323"/>
        <end position="350"/>
    </location>
</feature>
<evidence type="ECO:0000313" key="10">
    <source>
        <dbReference type="Proteomes" id="UP000518605"/>
    </source>
</evidence>
<gene>
    <name evidence="9" type="ORF">FHS16_002227</name>
</gene>
<protein>
    <submittedName>
        <fullName evidence="9">Spore germination protein KB</fullName>
    </submittedName>
</protein>
<dbReference type="Proteomes" id="UP000518605">
    <property type="component" value="Unassembled WGS sequence"/>
</dbReference>
<dbReference type="GO" id="GO:0009847">
    <property type="term" value="P:spore germination"/>
    <property type="evidence" value="ECO:0007669"/>
    <property type="project" value="InterPro"/>
</dbReference>
<feature type="transmembrane region" description="Helical" evidence="8">
    <location>
        <begin position="298"/>
        <end position="317"/>
    </location>
</feature>
<evidence type="ECO:0000256" key="5">
    <source>
        <dbReference type="ARBA" id="ARBA00022692"/>
    </source>
</evidence>
<evidence type="ECO:0000256" key="7">
    <source>
        <dbReference type="ARBA" id="ARBA00023136"/>
    </source>
</evidence>
<reference evidence="9 10" key="1">
    <citation type="submission" date="2020-08" db="EMBL/GenBank/DDBJ databases">
        <title>Genomic Encyclopedia of Type Strains, Phase III (KMG-III): the genomes of soil and plant-associated and newly described type strains.</title>
        <authorList>
            <person name="Whitman W."/>
        </authorList>
    </citation>
    <scope>NUCLEOTIDE SEQUENCE [LARGE SCALE GENOMIC DNA]</scope>
    <source>
        <strain evidence="9 10">CECT 8234</strain>
    </source>
</reference>
<dbReference type="AlphaFoldDB" id="A0A7W5C6X2"/>
<dbReference type="PANTHER" id="PTHR34975:SF2">
    <property type="entry name" value="SPORE GERMINATION PROTEIN A2"/>
    <property type="match status" value="1"/>
</dbReference>
<keyword evidence="6 8" id="KW-1133">Transmembrane helix</keyword>
<dbReference type="RefSeq" id="WP_183561846.1">
    <property type="nucleotide sequence ID" value="NZ_CBCSLB010000003.1"/>
</dbReference>
<dbReference type="PANTHER" id="PTHR34975">
    <property type="entry name" value="SPORE GERMINATION PROTEIN A2"/>
    <property type="match status" value="1"/>
</dbReference>
<feature type="transmembrane region" description="Helical" evidence="8">
    <location>
        <begin position="214"/>
        <end position="247"/>
    </location>
</feature>
<dbReference type="EMBL" id="JACHXW010000005">
    <property type="protein sequence ID" value="MBB3152181.1"/>
    <property type="molecule type" value="Genomic_DNA"/>
</dbReference>
<accession>A0A7W5C6X2</accession>
<comment type="subcellular location">
    <subcellularLocation>
        <location evidence="1">Membrane</location>
        <topology evidence="1">Multi-pass membrane protein</topology>
    </subcellularLocation>
</comment>
<name>A0A7W5C6X2_9BACL</name>
<feature type="transmembrane region" description="Helical" evidence="8">
    <location>
        <begin position="182"/>
        <end position="202"/>
    </location>
</feature>
<comment type="caution">
    <text evidence="9">The sequence shown here is derived from an EMBL/GenBank/DDBJ whole genome shotgun (WGS) entry which is preliminary data.</text>
</comment>
<evidence type="ECO:0000256" key="8">
    <source>
        <dbReference type="SAM" id="Phobius"/>
    </source>
</evidence>
<feature type="transmembrane region" description="Helical" evidence="8">
    <location>
        <begin position="9"/>
        <end position="28"/>
    </location>
</feature>
<keyword evidence="5 8" id="KW-0812">Transmembrane</keyword>
<dbReference type="Pfam" id="PF03845">
    <property type="entry name" value="Spore_permease"/>
    <property type="match status" value="1"/>
</dbReference>
<evidence type="ECO:0000256" key="2">
    <source>
        <dbReference type="ARBA" id="ARBA00007998"/>
    </source>
</evidence>
<keyword evidence="3" id="KW-0813">Transport</keyword>
<dbReference type="InterPro" id="IPR004761">
    <property type="entry name" value="Spore_GerAB"/>
</dbReference>
<feature type="transmembrane region" description="Helical" evidence="8">
    <location>
        <begin position="72"/>
        <end position="90"/>
    </location>
</feature>
<evidence type="ECO:0000256" key="1">
    <source>
        <dbReference type="ARBA" id="ARBA00004141"/>
    </source>
</evidence>
<feature type="transmembrane region" description="Helical" evidence="8">
    <location>
        <begin position="34"/>
        <end position="52"/>
    </location>
</feature>